<name>R7RQ07_9CLOT</name>
<proteinExistence type="predicted"/>
<dbReference type="HOGENOM" id="CLU_2511600_0_0_9"/>
<protein>
    <recommendedName>
        <fullName evidence="4">DUF4321 domain-containing protein</fullName>
    </recommendedName>
</protein>
<keyword evidence="1" id="KW-0812">Transmembrane</keyword>
<accession>R7RQ07</accession>
<keyword evidence="1" id="KW-1133">Transmembrane helix</keyword>
<evidence type="ECO:0000313" key="3">
    <source>
        <dbReference type="Proteomes" id="UP000014923"/>
    </source>
</evidence>
<evidence type="ECO:0000313" key="2">
    <source>
        <dbReference type="EMBL" id="CDF58129.1"/>
    </source>
</evidence>
<dbReference type="AlphaFoldDB" id="R7RQ07"/>
<gene>
    <name evidence="2" type="ORF">TCEL_00175</name>
</gene>
<keyword evidence="3" id="KW-1185">Reference proteome</keyword>
<keyword evidence="1" id="KW-0472">Membrane</keyword>
<feature type="transmembrane region" description="Helical" evidence="1">
    <location>
        <begin position="58"/>
        <end position="81"/>
    </location>
</feature>
<sequence>MGKVNYKLQNTIIIVICLLASEALNNALKNFKSLKFITTELIIGTPKPINVDLKMFNLVFGLTLNLSFISFLGLLIGIILIKKYR</sequence>
<dbReference type="Proteomes" id="UP000014923">
    <property type="component" value="Unassembled WGS sequence"/>
</dbReference>
<evidence type="ECO:0008006" key="4">
    <source>
        <dbReference type="Google" id="ProtNLM"/>
    </source>
</evidence>
<dbReference type="EMBL" id="CAVN010000095">
    <property type="protein sequence ID" value="CDF58129.1"/>
    <property type="molecule type" value="Genomic_DNA"/>
</dbReference>
<dbReference type="Pfam" id="PF14209">
    <property type="entry name" value="DUF4321"/>
    <property type="match status" value="1"/>
</dbReference>
<dbReference type="InterPro" id="IPR025470">
    <property type="entry name" value="DUF4321"/>
</dbReference>
<dbReference type="RefSeq" id="WP_018661925.1">
    <property type="nucleotide sequence ID" value="NZ_HF952018.1"/>
</dbReference>
<comment type="caution">
    <text evidence="2">The sequence shown here is derived from an EMBL/GenBank/DDBJ whole genome shotgun (WGS) entry which is preliminary data.</text>
</comment>
<organism evidence="2 3">
    <name type="scientific">Thermobrachium celere DSM 8682</name>
    <dbReference type="NCBI Taxonomy" id="941824"/>
    <lineage>
        <taxon>Bacteria</taxon>
        <taxon>Bacillati</taxon>
        <taxon>Bacillota</taxon>
        <taxon>Clostridia</taxon>
        <taxon>Eubacteriales</taxon>
        <taxon>Clostridiaceae</taxon>
        <taxon>Thermobrachium</taxon>
    </lineage>
</organism>
<reference evidence="2" key="1">
    <citation type="submission" date="2013-03" db="EMBL/GenBank/DDBJ databases">
        <title>Draft genome sequence of the hydrogen-ethanol-producing anaerobic alkalithermophilic Caloramator celere.</title>
        <authorList>
            <person name="Ciranna A."/>
            <person name="Larjo A."/>
            <person name="Kivisto A."/>
            <person name="Santala V."/>
            <person name="Roos C."/>
            <person name="Karp M."/>
        </authorList>
    </citation>
    <scope>NUCLEOTIDE SEQUENCE [LARGE SCALE GENOMIC DNA]</scope>
    <source>
        <strain evidence="2">DSM 8682</strain>
    </source>
</reference>
<dbReference type="OrthoDB" id="1955744at2"/>
<evidence type="ECO:0000256" key="1">
    <source>
        <dbReference type="SAM" id="Phobius"/>
    </source>
</evidence>